<evidence type="ECO:0000256" key="1">
    <source>
        <dbReference type="SAM" id="MobiDB-lite"/>
    </source>
</evidence>
<name>A0ABT0UK98_9ACTN</name>
<dbReference type="RefSeq" id="WP_250919114.1">
    <property type="nucleotide sequence ID" value="NZ_JAMQAW010000008.1"/>
</dbReference>
<dbReference type="EMBL" id="JAMQAW010000008">
    <property type="protein sequence ID" value="MCM2388786.1"/>
    <property type="molecule type" value="Genomic_DNA"/>
</dbReference>
<comment type="caution">
    <text evidence="2">The sequence shown here is derived from an EMBL/GenBank/DDBJ whole genome shotgun (WGS) entry which is preliminary data.</text>
</comment>
<keyword evidence="2" id="KW-0489">Methyltransferase</keyword>
<evidence type="ECO:0000313" key="2">
    <source>
        <dbReference type="EMBL" id="MCM2388786.1"/>
    </source>
</evidence>
<keyword evidence="2" id="KW-0808">Transferase</keyword>
<dbReference type="Gene3D" id="3.40.50.150">
    <property type="entry name" value="Vaccinia Virus protein VP39"/>
    <property type="match status" value="1"/>
</dbReference>
<evidence type="ECO:0000313" key="3">
    <source>
        <dbReference type="Proteomes" id="UP001431429"/>
    </source>
</evidence>
<feature type="region of interest" description="Disordered" evidence="1">
    <location>
        <begin position="224"/>
        <end position="249"/>
    </location>
</feature>
<dbReference type="InterPro" id="IPR029063">
    <property type="entry name" value="SAM-dependent_MTases_sf"/>
</dbReference>
<dbReference type="GO" id="GO:0008168">
    <property type="term" value="F:methyltransferase activity"/>
    <property type="evidence" value="ECO:0007669"/>
    <property type="project" value="UniProtKB-KW"/>
</dbReference>
<reference evidence="2" key="1">
    <citation type="submission" date="2022-06" db="EMBL/GenBank/DDBJ databases">
        <title>Genome public.</title>
        <authorList>
            <person name="Sun Q."/>
        </authorList>
    </citation>
    <scope>NUCLEOTIDE SEQUENCE</scope>
    <source>
        <strain evidence="2">CWNU-1</strain>
    </source>
</reference>
<dbReference type="Proteomes" id="UP001431429">
    <property type="component" value="Unassembled WGS sequence"/>
</dbReference>
<organism evidence="2 3">
    <name type="scientific">Streptomyces albipurpureus</name>
    <dbReference type="NCBI Taxonomy" id="2897419"/>
    <lineage>
        <taxon>Bacteria</taxon>
        <taxon>Bacillati</taxon>
        <taxon>Actinomycetota</taxon>
        <taxon>Actinomycetes</taxon>
        <taxon>Kitasatosporales</taxon>
        <taxon>Streptomycetaceae</taxon>
        <taxon>Streptomyces</taxon>
    </lineage>
</organism>
<dbReference type="PIRSF" id="PIRSF017393">
    <property type="entry name" value="MTase_SAV2177"/>
    <property type="match status" value="1"/>
</dbReference>
<proteinExistence type="predicted"/>
<gene>
    <name evidence="2" type="ORF">NBG84_10870</name>
</gene>
<accession>A0ABT0UK98</accession>
<feature type="compositionally biased region" description="Low complexity" evidence="1">
    <location>
        <begin position="236"/>
        <end position="249"/>
    </location>
</feature>
<sequence length="288" mass="30363">MMPDSFADATSARVHDWLLGGTENYGADREAGAALLEMLPHAPLLARAARAFLTRTVGALAKEGIAQFLDHGCGLPAEVTVHEVAQAARDGARVVYIDNDSMVLAHARTYLDDNEDTMVLDRDIRAPQAIREATQGFLDWQEPIAALFVNVLDCLPTDEGAGPGDVVRATVERLVPGSRVIICQVVSDDAAICERVTELMAGVKGGRWGRLCGTVEFRGYFEGLETESPGPGEVNGTSTGSGFSSPSAHSPVTGAMLWAGIGRVPGDCLQPPGHDTAATLTARAGRSP</sequence>
<dbReference type="Pfam" id="PF04672">
    <property type="entry name" value="Methyltransf_19"/>
    <property type="match status" value="1"/>
</dbReference>
<protein>
    <submittedName>
        <fullName evidence="2">SAM-dependent methyltransferase</fullName>
    </submittedName>
</protein>
<dbReference type="SUPFAM" id="SSF53335">
    <property type="entry name" value="S-adenosyl-L-methionine-dependent methyltransferases"/>
    <property type="match status" value="1"/>
</dbReference>
<keyword evidence="3" id="KW-1185">Reference proteome</keyword>
<dbReference type="GO" id="GO:0032259">
    <property type="term" value="P:methylation"/>
    <property type="evidence" value="ECO:0007669"/>
    <property type="project" value="UniProtKB-KW"/>
</dbReference>
<dbReference type="InterPro" id="IPR006764">
    <property type="entry name" value="SAM_dep_MeTrfase_SAV2177_type"/>
</dbReference>